<keyword evidence="4 7" id="KW-1133">Transmembrane helix</keyword>
<proteinExistence type="predicted"/>
<evidence type="ECO:0000259" key="8">
    <source>
        <dbReference type="Pfam" id="PF13962"/>
    </source>
</evidence>
<dbReference type="GO" id="GO:0005886">
    <property type="term" value="C:plasma membrane"/>
    <property type="evidence" value="ECO:0007669"/>
    <property type="project" value="TreeGrafter"/>
</dbReference>
<dbReference type="EMBL" id="JRKL02000434">
    <property type="protein sequence ID" value="KAF3971405.1"/>
    <property type="molecule type" value="Genomic_DNA"/>
</dbReference>
<dbReference type="PANTHER" id="PTHR24186:SF36">
    <property type="entry name" value="SERINE_THREONINE-PROTEIN PHOSPHATASE 6 REGULATORY ANKYRIN REPEAT SUBUNIT A-LIKE"/>
    <property type="match status" value="1"/>
</dbReference>
<accession>A0A8J4RQQ2</accession>
<evidence type="ECO:0000313" key="10">
    <source>
        <dbReference type="Proteomes" id="UP000737018"/>
    </source>
</evidence>
<dbReference type="Pfam" id="PF13962">
    <property type="entry name" value="PGG"/>
    <property type="match status" value="1"/>
</dbReference>
<evidence type="ECO:0000313" key="9">
    <source>
        <dbReference type="EMBL" id="KAF3971405.1"/>
    </source>
</evidence>
<evidence type="ECO:0000256" key="4">
    <source>
        <dbReference type="ARBA" id="ARBA00022989"/>
    </source>
</evidence>
<feature type="transmembrane region" description="Helical" evidence="7">
    <location>
        <begin position="103"/>
        <end position="125"/>
    </location>
</feature>
<evidence type="ECO:0000256" key="7">
    <source>
        <dbReference type="SAM" id="Phobius"/>
    </source>
</evidence>
<evidence type="ECO:0000256" key="6">
    <source>
        <dbReference type="ARBA" id="ARBA00023136"/>
    </source>
</evidence>
<protein>
    <recommendedName>
        <fullName evidence="8">PGG domain-containing protein</fullName>
    </recommendedName>
</protein>
<name>A0A8J4RQQ2_9ROSI</name>
<keyword evidence="5" id="KW-0040">ANK repeat</keyword>
<feature type="domain" description="PGG" evidence="8">
    <location>
        <begin position="52"/>
        <end position="167"/>
    </location>
</feature>
<evidence type="ECO:0000256" key="3">
    <source>
        <dbReference type="ARBA" id="ARBA00022737"/>
    </source>
</evidence>
<dbReference type="Proteomes" id="UP000737018">
    <property type="component" value="Unassembled WGS sequence"/>
</dbReference>
<feature type="transmembrane region" description="Helical" evidence="7">
    <location>
        <begin position="180"/>
        <end position="201"/>
    </location>
</feature>
<comment type="caution">
    <text evidence="9">The sequence shown here is derived from an EMBL/GenBank/DDBJ whole genome shotgun (WGS) entry which is preliminary data.</text>
</comment>
<keyword evidence="3" id="KW-0677">Repeat</keyword>
<gene>
    <name evidence="9" type="ORF">CMV_004991</name>
</gene>
<reference evidence="9" key="1">
    <citation type="submission" date="2020-03" db="EMBL/GenBank/DDBJ databases">
        <title>Castanea mollissima Vanexum genome sequencing.</title>
        <authorList>
            <person name="Staton M."/>
        </authorList>
    </citation>
    <scope>NUCLEOTIDE SEQUENCE</scope>
    <source>
        <tissue evidence="9">Leaf</tissue>
    </source>
</reference>
<sequence>MYTKIRRAFGYNYRPAGFRRLLGDDVKPKEKCDKELRKAKWEARKARFVSMMKEASQVHLVVETNIATVAFTAGVTMPGFFIGHDAGPHSGSPILIRNTAFKAFIITNTTAMVQSCSAAFIYLYMPLLFHDNNPGRFTFLMASLAFCLSISAMGAMLLAFVTATFAVLMHSLGLAISNCVIIGLFFFIPALFIIIGCSHYYNELIWSMSCISWDFENVLEFFGNLLEICGNVWLDCVNLCVDLCYEAPKRYFLHCRRSQSSRNDADQSTAS</sequence>
<organism evidence="9 10">
    <name type="scientific">Castanea mollissima</name>
    <name type="common">Chinese chestnut</name>
    <dbReference type="NCBI Taxonomy" id="60419"/>
    <lineage>
        <taxon>Eukaryota</taxon>
        <taxon>Viridiplantae</taxon>
        <taxon>Streptophyta</taxon>
        <taxon>Embryophyta</taxon>
        <taxon>Tracheophyta</taxon>
        <taxon>Spermatophyta</taxon>
        <taxon>Magnoliopsida</taxon>
        <taxon>eudicotyledons</taxon>
        <taxon>Gunneridae</taxon>
        <taxon>Pentapetalae</taxon>
        <taxon>rosids</taxon>
        <taxon>fabids</taxon>
        <taxon>Fagales</taxon>
        <taxon>Fagaceae</taxon>
        <taxon>Castanea</taxon>
    </lineage>
</organism>
<dbReference type="PANTHER" id="PTHR24186">
    <property type="entry name" value="PROTEIN PHOSPHATASE 1 REGULATORY SUBUNIT"/>
    <property type="match status" value="1"/>
</dbReference>
<evidence type="ECO:0000256" key="1">
    <source>
        <dbReference type="ARBA" id="ARBA00004141"/>
    </source>
</evidence>
<keyword evidence="10" id="KW-1185">Reference proteome</keyword>
<dbReference type="InterPro" id="IPR026961">
    <property type="entry name" value="PGG_dom"/>
</dbReference>
<dbReference type="AlphaFoldDB" id="A0A8J4RQQ2"/>
<keyword evidence="2 7" id="KW-0812">Transmembrane</keyword>
<feature type="transmembrane region" description="Helical" evidence="7">
    <location>
        <begin position="137"/>
        <end position="168"/>
    </location>
</feature>
<comment type="subcellular location">
    <subcellularLocation>
        <location evidence="1">Membrane</location>
        <topology evidence="1">Multi-pass membrane protein</topology>
    </subcellularLocation>
</comment>
<evidence type="ECO:0000256" key="5">
    <source>
        <dbReference type="ARBA" id="ARBA00023043"/>
    </source>
</evidence>
<keyword evidence="6 7" id="KW-0472">Membrane</keyword>
<dbReference type="OrthoDB" id="10040922at2759"/>
<evidence type="ECO:0000256" key="2">
    <source>
        <dbReference type="ARBA" id="ARBA00022692"/>
    </source>
</evidence>